<accession>A0A0F9UF14</accession>
<dbReference type="AlphaFoldDB" id="A0A0F9UF14"/>
<evidence type="ECO:0000313" key="1">
    <source>
        <dbReference type="EMBL" id="KKN85962.1"/>
    </source>
</evidence>
<comment type="caution">
    <text evidence="1">The sequence shown here is derived from an EMBL/GenBank/DDBJ whole genome shotgun (WGS) entry which is preliminary data.</text>
</comment>
<name>A0A0F9UF14_9ZZZZ</name>
<organism evidence="1">
    <name type="scientific">marine sediment metagenome</name>
    <dbReference type="NCBI Taxonomy" id="412755"/>
    <lineage>
        <taxon>unclassified sequences</taxon>
        <taxon>metagenomes</taxon>
        <taxon>ecological metagenomes</taxon>
    </lineage>
</organism>
<dbReference type="EMBL" id="LAZR01000153">
    <property type="protein sequence ID" value="KKN85962.1"/>
    <property type="molecule type" value="Genomic_DNA"/>
</dbReference>
<proteinExistence type="predicted"/>
<sequence>MNNTEHTTMTDLATLPMTTLDTICRELYADIYSLEVVASRNSGARSPYDVRFIRTRAARRLIKSIRRTLRGRLTTAANARPTGERW</sequence>
<reference evidence="1" key="1">
    <citation type="journal article" date="2015" name="Nature">
        <title>Complex archaea that bridge the gap between prokaryotes and eukaryotes.</title>
        <authorList>
            <person name="Spang A."/>
            <person name="Saw J.H."/>
            <person name="Jorgensen S.L."/>
            <person name="Zaremba-Niedzwiedzka K."/>
            <person name="Martijn J."/>
            <person name="Lind A.E."/>
            <person name="van Eijk R."/>
            <person name="Schleper C."/>
            <person name="Guy L."/>
            <person name="Ettema T.J."/>
        </authorList>
    </citation>
    <scope>NUCLEOTIDE SEQUENCE</scope>
</reference>
<gene>
    <name evidence="1" type="ORF">LCGC14_0273740</name>
</gene>
<protein>
    <submittedName>
        <fullName evidence="1">Uncharacterized protein</fullName>
    </submittedName>
</protein>